<evidence type="ECO:0000313" key="1">
    <source>
        <dbReference type="EMBL" id="EGG04522.1"/>
    </source>
</evidence>
<dbReference type="AlphaFoldDB" id="F4RSY8"/>
<organism evidence="2">
    <name type="scientific">Melampsora larici-populina (strain 98AG31 / pathotype 3-4-7)</name>
    <name type="common">Poplar leaf rust fungus</name>
    <dbReference type="NCBI Taxonomy" id="747676"/>
    <lineage>
        <taxon>Eukaryota</taxon>
        <taxon>Fungi</taxon>
        <taxon>Dikarya</taxon>
        <taxon>Basidiomycota</taxon>
        <taxon>Pucciniomycotina</taxon>
        <taxon>Pucciniomycetes</taxon>
        <taxon>Pucciniales</taxon>
        <taxon>Melampsoraceae</taxon>
        <taxon>Melampsora</taxon>
    </lineage>
</organism>
<reference evidence="2" key="1">
    <citation type="journal article" date="2011" name="Proc. Natl. Acad. Sci. U.S.A.">
        <title>Obligate biotrophy features unraveled by the genomic analysis of rust fungi.</title>
        <authorList>
            <person name="Duplessis S."/>
            <person name="Cuomo C.A."/>
            <person name="Lin Y.-C."/>
            <person name="Aerts A."/>
            <person name="Tisserant E."/>
            <person name="Veneault-Fourrey C."/>
            <person name="Joly D.L."/>
            <person name="Hacquard S."/>
            <person name="Amselem J."/>
            <person name="Cantarel B.L."/>
            <person name="Chiu R."/>
            <person name="Coutinho P.M."/>
            <person name="Feau N."/>
            <person name="Field M."/>
            <person name="Frey P."/>
            <person name="Gelhaye E."/>
            <person name="Goldberg J."/>
            <person name="Grabherr M.G."/>
            <person name="Kodira C.D."/>
            <person name="Kohler A."/>
            <person name="Kuees U."/>
            <person name="Lindquist E.A."/>
            <person name="Lucas S.M."/>
            <person name="Mago R."/>
            <person name="Mauceli E."/>
            <person name="Morin E."/>
            <person name="Murat C."/>
            <person name="Pangilinan J.L."/>
            <person name="Park R."/>
            <person name="Pearson M."/>
            <person name="Quesneville H."/>
            <person name="Rouhier N."/>
            <person name="Sakthikumar S."/>
            <person name="Salamov A.A."/>
            <person name="Schmutz J."/>
            <person name="Selles B."/>
            <person name="Shapiro H."/>
            <person name="Tanguay P."/>
            <person name="Tuskan G.A."/>
            <person name="Henrissat B."/>
            <person name="Van de Peer Y."/>
            <person name="Rouze P."/>
            <person name="Ellis J.G."/>
            <person name="Dodds P.N."/>
            <person name="Schein J.E."/>
            <person name="Zhong S."/>
            <person name="Hamelin R.C."/>
            <person name="Grigoriev I.V."/>
            <person name="Szabo L.J."/>
            <person name="Martin F."/>
        </authorList>
    </citation>
    <scope>NUCLEOTIDE SEQUENCE [LARGE SCALE GENOMIC DNA]</scope>
    <source>
        <strain evidence="2">98AG31 / pathotype 3-4-7</strain>
    </source>
</reference>
<dbReference type="KEGG" id="mlr:MELLADRAFT_108393"/>
<proteinExistence type="predicted"/>
<dbReference type="GeneID" id="18923465"/>
<dbReference type="EMBL" id="GL883118">
    <property type="protein sequence ID" value="EGG04522.1"/>
    <property type="molecule type" value="Genomic_DNA"/>
</dbReference>
<protein>
    <submittedName>
        <fullName evidence="1">Uncharacterized protein</fullName>
    </submittedName>
</protein>
<keyword evidence="2" id="KW-1185">Reference proteome</keyword>
<sequence>MNVLTSPKVLTIIFVTICVLLKGIIGKDGIFYLEPNIEKKGLLFTYGENADGELELTLENKGGYKDWKKFSIVHICEGQQYTVVGEIGKGESKCIGRHPGKKVDEIAVCPIT</sequence>
<dbReference type="RefSeq" id="XP_007412313.1">
    <property type="nucleotide sequence ID" value="XM_007412251.1"/>
</dbReference>
<dbReference type="Proteomes" id="UP000001072">
    <property type="component" value="Unassembled WGS sequence"/>
</dbReference>
<dbReference type="VEuPathDB" id="FungiDB:MELLADRAFT_108393"/>
<accession>F4RSY8</accession>
<gene>
    <name evidence="1" type="ORF">MELLADRAFT_108393</name>
</gene>
<dbReference type="HOGENOM" id="CLU_2146414_0_0_1"/>
<dbReference type="InParanoid" id="F4RSY8"/>
<evidence type="ECO:0000313" key="2">
    <source>
        <dbReference type="Proteomes" id="UP000001072"/>
    </source>
</evidence>
<name>F4RSY8_MELLP</name>